<protein>
    <submittedName>
        <fullName evidence="1">Uncharacterized protein</fullName>
    </submittedName>
</protein>
<reference evidence="1 2" key="2">
    <citation type="submission" date="2017-09" db="EMBL/GenBank/DDBJ databases">
        <title>Tripartite evolution among Lactobacillus johnsonii, Lactobacillus taiwanensis, Lactobacillus reuteri and their rodent host.</title>
        <authorList>
            <person name="Wang T."/>
            <person name="Knowles S."/>
            <person name="Cheng C."/>
        </authorList>
    </citation>
    <scope>NUCLEOTIDE SEQUENCE [LARGE SCALE GENOMIC DNA]</scope>
    <source>
        <strain evidence="1 2">117c</strain>
    </source>
</reference>
<accession>A0A9X6RVT1</accession>
<evidence type="ECO:0000313" key="1">
    <source>
        <dbReference type="EMBL" id="OYS10414.1"/>
    </source>
</evidence>
<sequence length="106" mass="12743">MRKKRKKRIYAEEKYNTNVQNYRGIKFKLIVYTENHFAALRAKRFLLISDKEEHPSQNFWIPNCYLESDGTLKPNVFVDWIFVKCARANKLKYAGIKIPDWMRGKL</sequence>
<dbReference type="RefSeq" id="WP_094497012.1">
    <property type="nucleotide sequence ID" value="NZ_NGOD01000073.1"/>
</dbReference>
<dbReference type="Proteomes" id="UP000215693">
    <property type="component" value="Unassembled WGS sequence"/>
</dbReference>
<dbReference type="EMBL" id="NGOH01000110">
    <property type="protein sequence ID" value="OYS10414.1"/>
    <property type="molecule type" value="Genomic_DNA"/>
</dbReference>
<evidence type="ECO:0000313" key="2">
    <source>
        <dbReference type="Proteomes" id="UP000215693"/>
    </source>
</evidence>
<name>A0A9X6RVT1_LACJH</name>
<reference evidence="1 2" key="1">
    <citation type="submission" date="2017-04" db="EMBL/GenBank/DDBJ databases">
        <authorList>
            <person name="Lin X.B."/>
            <person name="Stothard P."/>
            <person name="Tasseva G."/>
            <person name="Walter J."/>
        </authorList>
    </citation>
    <scope>NUCLEOTIDE SEQUENCE [LARGE SCALE GENOMIC DNA]</scope>
    <source>
        <strain evidence="1 2">117c</strain>
    </source>
</reference>
<comment type="caution">
    <text evidence="1">The sequence shown here is derived from an EMBL/GenBank/DDBJ whole genome shotgun (WGS) entry which is preliminary data.</text>
</comment>
<dbReference type="AlphaFoldDB" id="A0A9X6RVT1"/>
<proteinExistence type="predicted"/>
<gene>
    <name evidence="1" type="ORF">CBF50_08895</name>
</gene>
<organism evidence="1 2">
    <name type="scientific">Lactobacillus johnsonii</name>
    <dbReference type="NCBI Taxonomy" id="33959"/>
    <lineage>
        <taxon>Bacteria</taxon>
        <taxon>Bacillati</taxon>
        <taxon>Bacillota</taxon>
        <taxon>Bacilli</taxon>
        <taxon>Lactobacillales</taxon>
        <taxon>Lactobacillaceae</taxon>
        <taxon>Lactobacillus</taxon>
    </lineage>
</organism>